<dbReference type="RefSeq" id="WP_017127312.1">
    <property type="nucleotide sequence ID" value="NZ_JACAOR010000001.1"/>
</dbReference>
<comment type="caution">
    <text evidence="2">The sequence shown here is derived from an EMBL/GenBank/DDBJ whole genome shotgun (WGS) entry which is preliminary data.</text>
</comment>
<dbReference type="AlphaFoldDB" id="A0A7Y7XWN3"/>
<dbReference type="PROSITE" id="PS51257">
    <property type="entry name" value="PROKAR_LIPOPROTEIN"/>
    <property type="match status" value="1"/>
</dbReference>
<gene>
    <name evidence="2" type="ORF">HX845_08685</name>
</gene>
<evidence type="ECO:0000256" key="1">
    <source>
        <dbReference type="SAM" id="SignalP"/>
    </source>
</evidence>
<feature type="chain" id="PRO_5030999336" evidence="1">
    <location>
        <begin position="26"/>
        <end position="174"/>
    </location>
</feature>
<organism evidence="2 3">
    <name type="scientific">Pseudomonas gingeri</name>
    <dbReference type="NCBI Taxonomy" id="117681"/>
    <lineage>
        <taxon>Bacteria</taxon>
        <taxon>Pseudomonadati</taxon>
        <taxon>Pseudomonadota</taxon>
        <taxon>Gammaproteobacteria</taxon>
        <taxon>Pseudomonadales</taxon>
        <taxon>Pseudomonadaceae</taxon>
        <taxon>Pseudomonas</taxon>
    </lineage>
</organism>
<proteinExistence type="predicted"/>
<dbReference type="Proteomes" id="UP000517547">
    <property type="component" value="Unassembled WGS sequence"/>
</dbReference>
<feature type="signal peptide" evidence="1">
    <location>
        <begin position="1"/>
        <end position="25"/>
    </location>
</feature>
<evidence type="ECO:0000313" key="3">
    <source>
        <dbReference type="Proteomes" id="UP000517547"/>
    </source>
</evidence>
<dbReference type="EMBL" id="JACAQE010000002">
    <property type="protein sequence ID" value="NWC13713.1"/>
    <property type="molecule type" value="Genomic_DNA"/>
</dbReference>
<keyword evidence="1" id="KW-0732">Signal</keyword>
<reference evidence="2 3" key="1">
    <citation type="submission" date="2020-04" db="EMBL/GenBank/DDBJ databases">
        <title>Molecular characterization of pseudomonads from Agaricus bisporus reveal novel blotch 2 pathogens in Western Europe.</title>
        <authorList>
            <person name="Taparia T."/>
            <person name="Krijger M."/>
            <person name="Haynes E."/>
            <person name="Elpinstone J.G."/>
            <person name="Noble R."/>
            <person name="Van Der Wolf J."/>
        </authorList>
    </citation>
    <scope>NUCLEOTIDE SEQUENCE [LARGE SCALE GENOMIC DNA]</scope>
    <source>
        <strain evidence="2 3">IPO3738</strain>
    </source>
</reference>
<name>A0A7Y7XWN3_9PSED</name>
<dbReference type="NCBIfam" id="NF041562">
    <property type="entry name" value="PraB"/>
    <property type="match status" value="1"/>
</dbReference>
<accession>A0A7Y7XWN3</accession>
<evidence type="ECO:0000313" key="2">
    <source>
        <dbReference type="EMBL" id="NWC13713.1"/>
    </source>
</evidence>
<dbReference type="GeneID" id="57658586"/>
<sequence>MKGIKTLVSVTAIAACLGAASMATASTINPDGPFSTTAGSITVRSPSSFGGAITCGITFTGTVTGGVASITGASLTGGGLCGVPVLTGLPWTLTATSGTTASVTNVGYNIAKTFLYPATQCGPSPLSLNWNATSHVLSLATAGQTLTGHTTGTGDQNCYVDALSVTAGSITVTP</sequence>
<protein>
    <submittedName>
        <fullName evidence="2">Protein activator of alkane oxidation PraB</fullName>
    </submittedName>
</protein>